<evidence type="ECO:0000313" key="7">
    <source>
        <dbReference type="Proteomes" id="UP001215280"/>
    </source>
</evidence>
<evidence type="ECO:0008006" key="8">
    <source>
        <dbReference type="Google" id="ProtNLM"/>
    </source>
</evidence>
<feature type="domain" description="ATPase AAA-type core" evidence="4">
    <location>
        <begin position="19"/>
        <end position="64"/>
    </location>
</feature>
<dbReference type="GO" id="GO:0005829">
    <property type="term" value="C:cytosol"/>
    <property type="evidence" value="ECO:0007669"/>
    <property type="project" value="TreeGrafter"/>
</dbReference>
<accession>A0AAD7J006</accession>
<keyword evidence="7" id="KW-1185">Reference proteome</keyword>
<dbReference type="GO" id="GO:0030970">
    <property type="term" value="P:retrograde protein transport, ER to cytosol"/>
    <property type="evidence" value="ECO:0007669"/>
    <property type="project" value="TreeGrafter"/>
</dbReference>
<dbReference type="AlphaFoldDB" id="A0AAD7J006"/>
<organism evidence="6 7">
    <name type="scientific">Mycena maculata</name>
    <dbReference type="NCBI Taxonomy" id="230809"/>
    <lineage>
        <taxon>Eukaryota</taxon>
        <taxon>Fungi</taxon>
        <taxon>Dikarya</taxon>
        <taxon>Basidiomycota</taxon>
        <taxon>Agaricomycotina</taxon>
        <taxon>Agaricomycetes</taxon>
        <taxon>Agaricomycetidae</taxon>
        <taxon>Agaricales</taxon>
        <taxon>Marasmiineae</taxon>
        <taxon>Mycenaceae</taxon>
        <taxon>Mycena</taxon>
    </lineage>
</organism>
<protein>
    <recommendedName>
        <fullName evidence="8">ATPase AAA-type core domain-containing protein</fullName>
    </recommendedName>
</protein>
<dbReference type="GO" id="GO:0016887">
    <property type="term" value="F:ATP hydrolysis activity"/>
    <property type="evidence" value="ECO:0007669"/>
    <property type="project" value="InterPro"/>
</dbReference>
<proteinExistence type="inferred from homology"/>
<dbReference type="InterPro" id="IPR027417">
    <property type="entry name" value="P-loop_NTPase"/>
</dbReference>
<dbReference type="PANTHER" id="PTHR23077:SF171">
    <property type="entry name" value="NUCLEAR VALOSIN-CONTAINING PROTEIN-LIKE"/>
    <property type="match status" value="1"/>
</dbReference>
<dbReference type="InterPro" id="IPR003959">
    <property type="entry name" value="ATPase_AAA_core"/>
</dbReference>
<dbReference type="Gene3D" id="3.40.50.300">
    <property type="entry name" value="P-loop containing nucleotide triphosphate hydrolases"/>
    <property type="match status" value="1"/>
</dbReference>
<keyword evidence="3" id="KW-0067">ATP-binding</keyword>
<evidence type="ECO:0000259" key="4">
    <source>
        <dbReference type="Pfam" id="PF00004"/>
    </source>
</evidence>
<dbReference type="InterPro" id="IPR050168">
    <property type="entry name" value="AAA_ATPase_domain"/>
</dbReference>
<dbReference type="GO" id="GO:0051228">
    <property type="term" value="P:mitotic spindle disassembly"/>
    <property type="evidence" value="ECO:0007669"/>
    <property type="project" value="TreeGrafter"/>
</dbReference>
<dbReference type="SUPFAM" id="SSF52540">
    <property type="entry name" value="P-loop containing nucleoside triphosphate hydrolases"/>
    <property type="match status" value="1"/>
</dbReference>
<sequence length="184" mass="20925">MHTEQVLRNDLYSIYRKHSRRPKPAIIFIDEIDSITPKREKTNGEVERHVMSQLLMLMDGLKFDCEVDIGILDPTRRLEFLHIHTKNMKLGEDIDLEQISADTHGYVGSDASLCSEAAMQQIRREKMDLDEDIDAEMLESLGVTMDNFQLGTSPSDGGDFGTTASGASNNQWTHSQWMFHHSVT</sequence>
<evidence type="ECO:0000256" key="1">
    <source>
        <dbReference type="ARBA" id="ARBA00006914"/>
    </source>
</evidence>
<evidence type="ECO:0000259" key="5">
    <source>
        <dbReference type="Pfam" id="PF17862"/>
    </source>
</evidence>
<comment type="similarity">
    <text evidence="1">Belongs to the AAA ATPase family.</text>
</comment>
<dbReference type="InterPro" id="IPR041569">
    <property type="entry name" value="AAA_lid_3"/>
</dbReference>
<evidence type="ECO:0000313" key="6">
    <source>
        <dbReference type="EMBL" id="KAJ7752844.1"/>
    </source>
</evidence>
<dbReference type="Pfam" id="PF17862">
    <property type="entry name" value="AAA_lid_3"/>
    <property type="match status" value="1"/>
</dbReference>
<comment type="caution">
    <text evidence="6">The sequence shown here is derived from an EMBL/GenBank/DDBJ whole genome shotgun (WGS) entry which is preliminary data.</text>
</comment>
<dbReference type="Proteomes" id="UP001215280">
    <property type="component" value="Unassembled WGS sequence"/>
</dbReference>
<gene>
    <name evidence="6" type="ORF">DFH07DRAFT_960493</name>
</gene>
<dbReference type="GO" id="GO:0034098">
    <property type="term" value="C:VCP-NPL4-UFD1 AAA ATPase complex"/>
    <property type="evidence" value="ECO:0007669"/>
    <property type="project" value="TreeGrafter"/>
</dbReference>
<dbReference type="PANTHER" id="PTHR23077">
    <property type="entry name" value="AAA-FAMILY ATPASE"/>
    <property type="match status" value="1"/>
</dbReference>
<evidence type="ECO:0000256" key="3">
    <source>
        <dbReference type="ARBA" id="ARBA00022840"/>
    </source>
</evidence>
<dbReference type="Gene3D" id="1.10.8.60">
    <property type="match status" value="1"/>
</dbReference>
<evidence type="ECO:0000256" key="2">
    <source>
        <dbReference type="ARBA" id="ARBA00022741"/>
    </source>
</evidence>
<name>A0AAD7J006_9AGAR</name>
<dbReference type="GO" id="GO:0005634">
    <property type="term" value="C:nucleus"/>
    <property type="evidence" value="ECO:0007669"/>
    <property type="project" value="TreeGrafter"/>
</dbReference>
<keyword evidence="2" id="KW-0547">Nucleotide-binding</keyword>
<feature type="domain" description="AAA ATPase AAA+ lid" evidence="5">
    <location>
        <begin position="93"/>
        <end position="130"/>
    </location>
</feature>
<dbReference type="GO" id="GO:0031593">
    <property type="term" value="F:polyubiquitin modification-dependent protein binding"/>
    <property type="evidence" value="ECO:0007669"/>
    <property type="project" value="TreeGrafter"/>
</dbReference>
<dbReference type="GO" id="GO:0005524">
    <property type="term" value="F:ATP binding"/>
    <property type="evidence" value="ECO:0007669"/>
    <property type="project" value="UniProtKB-KW"/>
</dbReference>
<reference evidence="6" key="1">
    <citation type="submission" date="2023-03" db="EMBL/GenBank/DDBJ databases">
        <title>Massive genome expansion in bonnet fungi (Mycena s.s.) driven by repeated elements and novel gene families across ecological guilds.</title>
        <authorList>
            <consortium name="Lawrence Berkeley National Laboratory"/>
            <person name="Harder C.B."/>
            <person name="Miyauchi S."/>
            <person name="Viragh M."/>
            <person name="Kuo A."/>
            <person name="Thoen E."/>
            <person name="Andreopoulos B."/>
            <person name="Lu D."/>
            <person name="Skrede I."/>
            <person name="Drula E."/>
            <person name="Henrissat B."/>
            <person name="Morin E."/>
            <person name="Kohler A."/>
            <person name="Barry K."/>
            <person name="LaButti K."/>
            <person name="Morin E."/>
            <person name="Salamov A."/>
            <person name="Lipzen A."/>
            <person name="Mereny Z."/>
            <person name="Hegedus B."/>
            <person name="Baldrian P."/>
            <person name="Stursova M."/>
            <person name="Weitz H."/>
            <person name="Taylor A."/>
            <person name="Grigoriev I.V."/>
            <person name="Nagy L.G."/>
            <person name="Martin F."/>
            <person name="Kauserud H."/>
        </authorList>
    </citation>
    <scope>NUCLEOTIDE SEQUENCE</scope>
    <source>
        <strain evidence="6">CBHHK188m</strain>
    </source>
</reference>
<dbReference type="EMBL" id="JARJLG010000073">
    <property type="protein sequence ID" value="KAJ7752844.1"/>
    <property type="molecule type" value="Genomic_DNA"/>
</dbReference>
<dbReference type="Pfam" id="PF00004">
    <property type="entry name" value="AAA"/>
    <property type="match status" value="1"/>
</dbReference>
<dbReference type="GO" id="GO:0097352">
    <property type="term" value="P:autophagosome maturation"/>
    <property type="evidence" value="ECO:0007669"/>
    <property type="project" value="TreeGrafter"/>
</dbReference>